<dbReference type="EMBL" id="MU005979">
    <property type="protein sequence ID" value="KAF2860708.1"/>
    <property type="molecule type" value="Genomic_DNA"/>
</dbReference>
<keyword evidence="2" id="KW-0813">Transport</keyword>
<dbReference type="GO" id="GO:0015031">
    <property type="term" value="P:protein transport"/>
    <property type="evidence" value="ECO:0007669"/>
    <property type="project" value="UniProtKB-KW"/>
</dbReference>
<dbReference type="InterPro" id="IPR013244">
    <property type="entry name" value="Sec39_domain"/>
</dbReference>
<evidence type="ECO:0000259" key="5">
    <source>
        <dbReference type="Pfam" id="PF08314"/>
    </source>
</evidence>
<dbReference type="AlphaFoldDB" id="A0A6A7C1Z1"/>
<evidence type="ECO:0000256" key="1">
    <source>
        <dbReference type="ARBA" id="ARBA00004240"/>
    </source>
</evidence>
<dbReference type="OrthoDB" id="3434013at2759"/>
<name>A0A6A7C1Z1_9PEZI</name>
<sequence length="898" mass="99955">MAAALSASQCTVLAAQYASEANVPALHTLTAARADALPTELALRILLTYLPETTDPQAYTSYVEEVASHLYLNHARKDVELDIGPVKELSEKEADKKAKKIKSQLATLTPPSFPPDAPTDPFTLFVCHRTYRIDAETGLISLIPALARPFLDRSNWLRTWYISVCLPILRLQGEYYSDRELSMPVSLRQFEGMKGSEVIELLLQFAKSGQTPAAGVESPSKHSCSTIGRDVRGLVGPWMYGHTYKRKKKHLVFEESNHGQDEPEKIPLKGVDIDSKTGHQWELMFLWLVDTARTNLPLSAQCIEDWNGPNDIDLANLAPDSEHYLDEDVLEKLKLQYAQAAFASCYITSEKTLESVSCAHAILARLSELLDFIPPPDLATSVDSLPKIQRHAVQLEKSQTTADLAQDSLLRPEHPLTTPRYETYMLLQMMVYSAYLLTGLGHATSVRDVALLHFYGEPAEQMEVLKKILRELANAGPKSNANDWQANRARLLWLWNWGIETDDEFTTGFGVLGKIGRGQLEEELLKVFLDYNYYALAVRLYLDDHNVLSRERVENVVSNKVMEAYDSASNGNRTRGGMKKASDIIAAFRPFFPQSTRFEQALALIAGTHSLSFYSLKLQHNVPFQPVSIRVSSDPVGLIEKVLDQNPASYTRLDDMISIADNFVLAGLTGPEGASMDEKQTEATRRVTFMAVEAALKEDDFETAYSYVVNRLNTSKDSNDDISWRAAFLAGSYRSSTAPNLRRLEQRGDLISLALLLAPAPALNEILAAWRRCEEETTNMQAQQREAEMAFDSRPTHVGTGTLPGQFASEQPEMVLNQPRREMGRVGTVTDTDADVPVSMFELTRSAAQALKRNAFPLRAEADGEHHVRRRDMVANAVSGGLASGLGWMLGATPREQS</sequence>
<dbReference type="PANTHER" id="PTHR40787:SF3">
    <property type="entry name" value="PROTEIN TRANSPORT PROTEIN SEC39"/>
    <property type="match status" value="1"/>
</dbReference>
<evidence type="ECO:0000256" key="4">
    <source>
        <dbReference type="ARBA" id="ARBA00022927"/>
    </source>
</evidence>
<organism evidence="6 7">
    <name type="scientific">Piedraia hortae CBS 480.64</name>
    <dbReference type="NCBI Taxonomy" id="1314780"/>
    <lineage>
        <taxon>Eukaryota</taxon>
        <taxon>Fungi</taxon>
        <taxon>Dikarya</taxon>
        <taxon>Ascomycota</taxon>
        <taxon>Pezizomycotina</taxon>
        <taxon>Dothideomycetes</taxon>
        <taxon>Dothideomycetidae</taxon>
        <taxon>Capnodiales</taxon>
        <taxon>Piedraiaceae</taxon>
        <taxon>Piedraia</taxon>
    </lineage>
</organism>
<gene>
    <name evidence="6" type="ORF">K470DRAFT_216540</name>
</gene>
<dbReference type="Pfam" id="PF08314">
    <property type="entry name" value="Sec39"/>
    <property type="match status" value="1"/>
</dbReference>
<keyword evidence="4" id="KW-0653">Protein transport</keyword>
<evidence type="ECO:0000313" key="7">
    <source>
        <dbReference type="Proteomes" id="UP000799421"/>
    </source>
</evidence>
<feature type="domain" description="Sec39" evidence="5">
    <location>
        <begin position="12"/>
        <end position="788"/>
    </location>
</feature>
<evidence type="ECO:0000313" key="6">
    <source>
        <dbReference type="EMBL" id="KAF2860708.1"/>
    </source>
</evidence>
<evidence type="ECO:0000256" key="3">
    <source>
        <dbReference type="ARBA" id="ARBA00022824"/>
    </source>
</evidence>
<dbReference type="GO" id="GO:0006890">
    <property type="term" value="P:retrograde vesicle-mediated transport, Golgi to endoplasmic reticulum"/>
    <property type="evidence" value="ECO:0007669"/>
    <property type="project" value="InterPro"/>
</dbReference>
<keyword evidence="7" id="KW-1185">Reference proteome</keyword>
<dbReference type="PANTHER" id="PTHR40787">
    <property type="entry name" value="SECRETED PROTEIN"/>
    <property type="match status" value="1"/>
</dbReference>
<keyword evidence="3" id="KW-0256">Endoplasmic reticulum</keyword>
<dbReference type="GO" id="GO:0005783">
    <property type="term" value="C:endoplasmic reticulum"/>
    <property type="evidence" value="ECO:0007669"/>
    <property type="project" value="UniProtKB-SubCell"/>
</dbReference>
<protein>
    <submittedName>
        <fullName evidence="6">Secretory pathway Sec39</fullName>
    </submittedName>
</protein>
<proteinExistence type="predicted"/>
<dbReference type="Proteomes" id="UP000799421">
    <property type="component" value="Unassembled WGS sequence"/>
</dbReference>
<comment type="subcellular location">
    <subcellularLocation>
        <location evidence="1">Endoplasmic reticulum</location>
    </subcellularLocation>
</comment>
<evidence type="ECO:0000256" key="2">
    <source>
        <dbReference type="ARBA" id="ARBA00022448"/>
    </source>
</evidence>
<reference evidence="6" key="1">
    <citation type="journal article" date="2020" name="Stud. Mycol.">
        <title>101 Dothideomycetes genomes: a test case for predicting lifestyles and emergence of pathogens.</title>
        <authorList>
            <person name="Haridas S."/>
            <person name="Albert R."/>
            <person name="Binder M."/>
            <person name="Bloem J."/>
            <person name="Labutti K."/>
            <person name="Salamov A."/>
            <person name="Andreopoulos B."/>
            <person name="Baker S."/>
            <person name="Barry K."/>
            <person name="Bills G."/>
            <person name="Bluhm B."/>
            <person name="Cannon C."/>
            <person name="Castanera R."/>
            <person name="Culley D."/>
            <person name="Daum C."/>
            <person name="Ezra D."/>
            <person name="Gonzalez J."/>
            <person name="Henrissat B."/>
            <person name="Kuo A."/>
            <person name="Liang C."/>
            <person name="Lipzen A."/>
            <person name="Lutzoni F."/>
            <person name="Magnuson J."/>
            <person name="Mondo S."/>
            <person name="Nolan M."/>
            <person name="Ohm R."/>
            <person name="Pangilinan J."/>
            <person name="Park H.-J."/>
            <person name="Ramirez L."/>
            <person name="Alfaro M."/>
            <person name="Sun H."/>
            <person name="Tritt A."/>
            <person name="Yoshinaga Y."/>
            <person name="Zwiers L.-H."/>
            <person name="Turgeon B."/>
            <person name="Goodwin S."/>
            <person name="Spatafora J."/>
            <person name="Crous P."/>
            <person name="Grigoriev I."/>
        </authorList>
    </citation>
    <scope>NUCLEOTIDE SEQUENCE</scope>
    <source>
        <strain evidence="6">CBS 480.64</strain>
    </source>
</reference>
<accession>A0A6A7C1Z1</accession>